<dbReference type="CDD" id="cd02192">
    <property type="entry name" value="PurM-like3"/>
    <property type="match status" value="1"/>
</dbReference>
<dbReference type="PIRSF" id="PIRSF036540">
    <property type="entry name" value="UCP036540_AIR"/>
    <property type="match status" value="1"/>
</dbReference>
<keyword evidence="1" id="KW-0784">Thiamine biosynthesis</keyword>
<evidence type="ECO:0000313" key="4">
    <source>
        <dbReference type="EMBL" id="GGB85583.1"/>
    </source>
</evidence>
<feature type="domain" description="PurM-like C-terminal" evidence="3">
    <location>
        <begin position="193"/>
        <end position="292"/>
    </location>
</feature>
<dbReference type="Pfam" id="PF02769">
    <property type="entry name" value="AIRS_C"/>
    <property type="match status" value="1"/>
</dbReference>
<dbReference type="InterPro" id="IPR016188">
    <property type="entry name" value="PurM-like_N"/>
</dbReference>
<dbReference type="InterPro" id="IPR036676">
    <property type="entry name" value="PurM-like_C_sf"/>
</dbReference>
<evidence type="ECO:0000259" key="2">
    <source>
        <dbReference type="Pfam" id="PF00586"/>
    </source>
</evidence>
<evidence type="ECO:0000259" key="3">
    <source>
        <dbReference type="Pfam" id="PF02769"/>
    </source>
</evidence>
<dbReference type="RefSeq" id="WP_188745956.1">
    <property type="nucleotide sequence ID" value="NZ_BMIJ01000002.1"/>
</dbReference>
<dbReference type="Pfam" id="PF00586">
    <property type="entry name" value="AIRS"/>
    <property type="match status" value="1"/>
</dbReference>
<reference evidence="5" key="1">
    <citation type="journal article" date="2019" name="Int. J. Syst. Evol. Microbiol.">
        <title>The Global Catalogue of Microorganisms (GCM) 10K type strain sequencing project: providing services to taxonomists for standard genome sequencing and annotation.</title>
        <authorList>
            <consortium name="The Broad Institute Genomics Platform"/>
            <consortium name="The Broad Institute Genome Sequencing Center for Infectious Disease"/>
            <person name="Wu L."/>
            <person name="Ma J."/>
        </authorList>
    </citation>
    <scope>NUCLEOTIDE SEQUENCE [LARGE SCALE GENOMIC DNA]</scope>
    <source>
        <strain evidence="5">CGMCC 1.15341</strain>
    </source>
</reference>
<accession>A0ABQ1K6A1</accession>
<dbReference type="PANTHER" id="PTHR30270">
    <property type="entry name" value="THIAMINE-MONOPHOSPHATE KINASE"/>
    <property type="match status" value="1"/>
</dbReference>
<dbReference type="EMBL" id="BMIJ01000002">
    <property type="protein sequence ID" value="GGB85583.1"/>
    <property type="molecule type" value="Genomic_DNA"/>
</dbReference>
<dbReference type="Gene3D" id="3.30.1330.10">
    <property type="entry name" value="PurM-like, N-terminal domain"/>
    <property type="match status" value="1"/>
</dbReference>
<name>A0ABQ1K6A1_9GAMM</name>
<dbReference type="Proteomes" id="UP000629025">
    <property type="component" value="Unassembled WGS sequence"/>
</dbReference>
<feature type="domain" description="PurM-like N-terminal" evidence="2">
    <location>
        <begin position="40"/>
        <end position="145"/>
    </location>
</feature>
<organism evidence="4 5">
    <name type="scientific">Marinobacterium zhoushanense</name>
    <dbReference type="NCBI Taxonomy" id="1679163"/>
    <lineage>
        <taxon>Bacteria</taxon>
        <taxon>Pseudomonadati</taxon>
        <taxon>Pseudomonadota</taxon>
        <taxon>Gammaproteobacteria</taxon>
        <taxon>Oceanospirillales</taxon>
        <taxon>Oceanospirillaceae</taxon>
        <taxon>Marinobacterium</taxon>
    </lineage>
</organism>
<dbReference type="SUPFAM" id="SSF56042">
    <property type="entry name" value="PurM C-terminal domain-like"/>
    <property type="match status" value="1"/>
</dbReference>
<dbReference type="InterPro" id="IPR006283">
    <property type="entry name" value="ThiL-like"/>
</dbReference>
<protein>
    <submittedName>
        <fullName evidence="4">Methanogenesis marker 2 protein</fullName>
    </submittedName>
</protein>
<dbReference type="InterPro" id="IPR036921">
    <property type="entry name" value="PurM-like_N_sf"/>
</dbReference>
<dbReference type="PANTHER" id="PTHR30270:SF0">
    <property type="entry name" value="THIAMINE-MONOPHOSPHATE KINASE"/>
    <property type="match status" value="1"/>
</dbReference>
<dbReference type="InterPro" id="IPR024030">
    <property type="entry name" value="AIR_synthase-rel_sll0787"/>
</dbReference>
<proteinExistence type="predicted"/>
<dbReference type="InterPro" id="IPR010918">
    <property type="entry name" value="PurM-like_C_dom"/>
</dbReference>
<dbReference type="NCBIfam" id="TIGR04049">
    <property type="entry name" value="AIR_rel_sll0787"/>
    <property type="match status" value="1"/>
</dbReference>
<dbReference type="InterPro" id="IPR011413">
    <property type="entry name" value="UCP036540_AIR"/>
</dbReference>
<keyword evidence="5" id="KW-1185">Reference proteome</keyword>
<evidence type="ECO:0000313" key="5">
    <source>
        <dbReference type="Proteomes" id="UP000629025"/>
    </source>
</evidence>
<gene>
    <name evidence="4" type="ORF">GCM10011352_09280</name>
</gene>
<sequence>MELARILSQVSQYAGIAHKEDIALLAPNLPALPEGWHPNGDDAAAIPQADGYSLLAMEGFLNAFVEQDPWFAGWCGVMVNISDIAAMGGRPRAVVNALWNHDPDNARQIFEGMSAAADTFGVPIIGGHTNLRANQPQLAVSILGHARRLLSAFAARPGQVLVAAVDHRGAFRKPYLNWNAATTAPAERLRGDIALLPEVAERELAFAAKDISQAGLLGTALMLLESSGVGARIDLDALPKPDGVSWSDWLCAFPSFGYLLTTDSERLPELLALFHNRDISAAAIGTITAEQQLWVSKAQEQRMFRDLNTTPLTGFRPQPAALNPAPQYAMEN</sequence>
<dbReference type="Gene3D" id="3.90.650.10">
    <property type="entry name" value="PurM-like C-terminal domain"/>
    <property type="match status" value="1"/>
</dbReference>
<evidence type="ECO:0000256" key="1">
    <source>
        <dbReference type="ARBA" id="ARBA00022977"/>
    </source>
</evidence>
<dbReference type="SUPFAM" id="SSF55326">
    <property type="entry name" value="PurM N-terminal domain-like"/>
    <property type="match status" value="1"/>
</dbReference>
<comment type="caution">
    <text evidence="4">The sequence shown here is derived from an EMBL/GenBank/DDBJ whole genome shotgun (WGS) entry which is preliminary data.</text>
</comment>